<name>A0AAV2GY79_LYMST</name>
<sequence>PINLSNTSTPDLTELINLVKPSESNNRAHVSSDNNSHYSTAEQSQYHSSLGTHLPVSLNSSDLMTTSDSLTKPSVIQLHSGSAQISSISQPYNTANVVSADLDALNVS</sequence>
<feature type="region of interest" description="Disordered" evidence="1">
    <location>
        <begin position="19"/>
        <end position="53"/>
    </location>
</feature>
<comment type="caution">
    <text evidence="2">The sequence shown here is derived from an EMBL/GenBank/DDBJ whole genome shotgun (WGS) entry which is preliminary data.</text>
</comment>
<evidence type="ECO:0000313" key="2">
    <source>
        <dbReference type="EMBL" id="CAL1526389.1"/>
    </source>
</evidence>
<proteinExistence type="predicted"/>
<accession>A0AAV2GY79</accession>
<dbReference type="Proteomes" id="UP001497497">
    <property type="component" value="Unassembled WGS sequence"/>
</dbReference>
<reference evidence="2 3" key="1">
    <citation type="submission" date="2024-04" db="EMBL/GenBank/DDBJ databases">
        <authorList>
            <consortium name="Genoscope - CEA"/>
            <person name="William W."/>
        </authorList>
    </citation>
    <scope>NUCLEOTIDE SEQUENCE [LARGE SCALE GENOMIC DNA]</scope>
</reference>
<evidence type="ECO:0000313" key="3">
    <source>
        <dbReference type="Proteomes" id="UP001497497"/>
    </source>
</evidence>
<dbReference type="EMBL" id="CAXITT010000005">
    <property type="protein sequence ID" value="CAL1526389.1"/>
    <property type="molecule type" value="Genomic_DNA"/>
</dbReference>
<feature type="non-terminal residue" evidence="2">
    <location>
        <position position="1"/>
    </location>
</feature>
<protein>
    <submittedName>
        <fullName evidence="2">Uncharacterized protein</fullName>
    </submittedName>
</protein>
<evidence type="ECO:0000256" key="1">
    <source>
        <dbReference type="SAM" id="MobiDB-lite"/>
    </source>
</evidence>
<dbReference type="AlphaFoldDB" id="A0AAV2GY79"/>
<feature type="non-terminal residue" evidence="2">
    <location>
        <position position="108"/>
    </location>
</feature>
<gene>
    <name evidence="2" type="ORF">GSLYS_00000566001</name>
</gene>
<organism evidence="2 3">
    <name type="scientific">Lymnaea stagnalis</name>
    <name type="common">Great pond snail</name>
    <name type="synonym">Helix stagnalis</name>
    <dbReference type="NCBI Taxonomy" id="6523"/>
    <lineage>
        <taxon>Eukaryota</taxon>
        <taxon>Metazoa</taxon>
        <taxon>Spiralia</taxon>
        <taxon>Lophotrochozoa</taxon>
        <taxon>Mollusca</taxon>
        <taxon>Gastropoda</taxon>
        <taxon>Heterobranchia</taxon>
        <taxon>Euthyneura</taxon>
        <taxon>Panpulmonata</taxon>
        <taxon>Hygrophila</taxon>
        <taxon>Lymnaeoidea</taxon>
        <taxon>Lymnaeidae</taxon>
        <taxon>Lymnaea</taxon>
    </lineage>
</organism>
<keyword evidence="3" id="KW-1185">Reference proteome</keyword>
<feature type="compositionally biased region" description="Polar residues" evidence="1">
    <location>
        <begin position="22"/>
        <end position="51"/>
    </location>
</feature>